<keyword evidence="5" id="KW-0642">Proline metabolism</keyword>
<dbReference type="GO" id="GO:0071949">
    <property type="term" value="F:FAD binding"/>
    <property type="evidence" value="ECO:0007669"/>
    <property type="project" value="TreeGrafter"/>
</dbReference>
<name>A0A7L0JGY8_PIPCL</name>
<sequence>QAAVAGGVRLLVDAEMSHLNPALTCVTLGLMWRHNRRGALPWVWNTYQAYLQVHLRHTWDTRMGRGGHTWGKVGHTWDRWDTPGVGGTHLRHTWDTPGGRWDTPETYLRKVGHTWTGWDIPGTHLRHTGEGGGTHLGHTWDRWDTPGDTWDIPGKGGTHL</sequence>
<dbReference type="EC" id="1.5.5.2" evidence="5"/>
<dbReference type="EMBL" id="VXAH01001524">
    <property type="protein sequence ID" value="NXK43836.1"/>
    <property type="molecule type" value="Genomic_DNA"/>
</dbReference>
<dbReference type="GO" id="GO:0005739">
    <property type="term" value="C:mitochondrion"/>
    <property type="evidence" value="ECO:0007669"/>
    <property type="project" value="TreeGrafter"/>
</dbReference>
<evidence type="ECO:0000256" key="1">
    <source>
        <dbReference type="ARBA" id="ARBA00001974"/>
    </source>
</evidence>
<keyword evidence="7" id="KW-1185">Reference proteome</keyword>
<dbReference type="GO" id="GO:0010133">
    <property type="term" value="P:L-proline catabolic process to L-glutamate"/>
    <property type="evidence" value="ECO:0007669"/>
    <property type="project" value="TreeGrafter"/>
</dbReference>
<gene>
    <name evidence="6" type="primary">Prodh2</name>
    <name evidence="6" type="ORF">PIPCHL_R15399</name>
</gene>
<dbReference type="PANTHER" id="PTHR13914:SF29">
    <property type="entry name" value="HYDROXYPROLINE DEHYDROGENASE"/>
    <property type="match status" value="1"/>
</dbReference>
<organism evidence="6 7">
    <name type="scientific">Piprites chloris</name>
    <name type="common">Wing-barred manakin</name>
    <dbReference type="NCBI Taxonomy" id="114369"/>
    <lineage>
        <taxon>Eukaryota</taxon>
        <taxon>Metazoa</taxon>
        <taxon>Chordata</taxon>
        <taxon>Craniata</taxon>
        <taxon>Vertebrata</taxon>
        <taxon>Euteleostomi</taxon>
        <taxon>Archelosauria</taxon>
        <taxon>Archosauria</taxon>
        <taxon>Dinosauria</taxon>
        <taxon>Saurischia</taxon>
        <taxon>Theropoda</taxon>
        <taxon>Coelurosauria</taxon>
        <taxon>Aves</taxon>
        <taxon>Neognathae</taxon>
        <taxon>Neoaves</taxon>
        <taxon>Telluraves</taxon>
        <taxon>Australaves</taxon>
        <taxon>Passeriformes</taxon>
        <taxon>Pipridae</taxon>
        <taxon>Piprites</taxon>
    </lineage>
</organism>
<comment type="similarity">
    <text evidence="5">Belongs to the proline oxidase family.</text>
</comment>
<dbReference type="InterPro" id="IPR029041">
    <property type="entry name" value="FAD-linked_oxidoreductase-like"/>
</dbReference>
<accession>A0A7L0JGY8</accession>
<proteinExistence type="inferred from homology"/>
<evidence type="ECO:0000313" key="6">
    <source>
        <dbReference type="EMBL" id="NXK43836.1"/>
    </source>
</evidence>
<evidence type="ECO:0000256" key="3">
    <source>
        <dbReference type="ARBA" id="ARBA00022827"/>
    </source>
</evidence>
<evidence type="ECO:0000313" key="7">
    <source>
        <dbReference type="Proteomes" id="UP000520962"/>
    </source>
</evidence>
<comment type="function">
    <text evidence="5">Converts proline to delta-1-pyrroline-5-carboxylate.</text>
</comment>
<comment type="catalytic activity">
    <reaction evidence="5">
        <text>L-proline + a quinone = (S)-1-pyrroline-5-carboxylate + a quinol + H(+)</text>
        <dbReference type="Rhea" id="RHEA:23784"/>
        <dbReference type="ChEBI" id="CHEBI:15378"/>
        <dbReference type="ChEBI" id="CHEBI:17388"/>
        <dbReference type="ChEBI" id="CHEBI:24646"/>
        <dbReference type="ChEBI" id="CHEBI:60039"/>
        <dbReference type="ChEBI" id="CHEBI:132124"/>
        <dbReference type="EC" id="1.5.5.2"/>
    </reaction>
</comment>
<dbReference type="InterPro" id="IPR015659">
    <property type="entry name" value="Proline_oxidase"/>
</dbReference>
<evidence type="ECO:0000256" key="4">
    <source>
        <dbReference type="ARBA" id="ARBA00023002"/>
    </source>
</evidence>
<keyword evidence="2 5" id="KW-0285">Flavoprotein</keyword>
<comment type="caution">
    <text evidence="6">The sequence shown here is derived from an EMBL/GenBank/DDBJ whole genome shotgun (WGS) entry which is preliminary data.</text>
</comment>
<dbReference type="GO" id="GO:0004657">
    <property type="term" value="F:proline dehydrogenase activity"/>
    <property type="evidence" value="ECO:0007669"/>
    <property type="project" value="UniProtKB-EC"/>
</dbReference>
<protein>
    <recommendedName>
        <fullName evidence="5">Proline dehydrogenase</fullName>
        <ecNumber evidence="5">1.5.5.2</ecNumber>
    </recommendedName>
</protein>
<reference evidence="6 7" key="1">
    <citation type="submission" date="2019-09" db="EMBL/GenBank/DDBJ databases">
        <title>Bird 10,000 Genomes (B10K) Project - Family phase.</title>
        <authorList>
            <person name="Zhang G."/>
        </authorList>
    </citation>
    <scope>NUCLEOTIDE SEQUENCE [LARGE SCALE GENOMIC DNA]</scope>
    <source>
        <strain evidence="6">B10K-DU-007-02</strain>
        <tissue evidence="6">Mixed tissue sample</tissue>
    </source>
</reference>
<keyword evidence="4 5" id="KW-0560">Oxidoreductase</keyword>
<evidence type="ECO:0000256" key="5">
    <source>
        <dbReference type="RuleBase" id="RU364054"/>
    </source>
</evidence>
<comment type="cofactor">
    <cofactor evidence="1 5">
        <name>FAD</name>
        <dbReference type="ChEBI" id="CHEBI:57692"/>
    </cofactor>
</comment>
<dbReference type="Gene3D" id="3.20.20.220">
    <property type="match status" value="1"/>
</dbReference>
<dbReference type="Proteomes" id="UP000520962">
    <property type="component" value="Unassembled WGS sequence"/>
</dbReference>
<feature type="non-terminal residue" evidence="6">
    <location>
        <position position="160"/>
    </location>
</feature>
<dbReference type="AlphaFoldDB" id="A0A7L0JGY8"/>
<dbReference type="PANTHER" id="PTHR13914">
    <property type="entry name" value="PROLINE OXIDASE"/>
    <property type="match status" value="1"/>
</dbReference>
<keyword evidence="3 5" id="KW-0274">FAD</keyword>
<dbReference type="SUPFAM" id="SSF51730">
    <property type="entry name" value="FAD-linked oxidoreductase"/>
    <property type="match status" value="1"/>
</dbReference>
<feature type="non-terminal residue" evidence="6">
    <location>
        <position position="1"/>
    </location>
</feature>
<evidence type="ECO:0000256" key="2">
    <source>
        <dbReference type="ARBA" id="ARBA00022630"/>
    </source>
</evidence>